<dbReference type="RefSeq" id="WP_211142264.1">
    <property type="nucleotide sequence ID" value="NZ_JAEEGB010000008.1"/>
</dbReference>
<evidence type="ECO:0000259" key="1">
    <source>
        <dbReference type="Pfam" id="PF07561"/>
    </source>
</evidence>
<sequence length="106" mass="11738">MPKIVCDVTKCSHNKSNVCYANRINVAGGNAENSKQTNCASFLDKNHYSTLTNNTNYDSDECNAIVCNVHSCTYNHNKCCYADSIQVTGDGANLYEETNCHTFKPE</sequence>
<feature type="domain" description="DUF1540" evidence="1">
    <location>
        <begin position="4"/>
        <end position="42"/>
    </location>
</feature>
<dbReference type="AlphaFoldDB" id="A0A934HYL8"/>
<dbReference type="Pfam" id="PF07561">
    <property type="entry name" value="DUF1540"/>
    <property type="match status" value="2"/>
</dbReference>
<gene>
    <name evidence="2" type="ORF">I6U51_08590</name>
</gene>
<reference evidence="2" key="1">
    <citation type="submission" date="2020-12" db="EMBL/GenBank/DDBJ databases">
        <title>Clostridium thailandense sp. nov., a novel acetogenic bacterium isolated from peat land soil in Thailand.</title>
        <authorList>
            <person name="Chaikitkaew S."/>
            <person name="Birkeland N.K."/>
        </authorList>
    </citation>
    <scope>NUCLEOTIDE SEQUENCE</scope>
    <source>
        <strain evidence="2">DSM 17425</strain>
    </source>
</reference>
<dbReference type="Proteomes" id="UP000622687">
    <property type="component" value="Unassembled WGS sequence"/>
</dbReference>
<name>A0A934HYL8_9CLOT</name>
<comment type="caution">
    <text evidence="2">The sequence shown here is derived from an EMBL/GenBank/DDBJ whole genome shotgun (WGS) entry which is preliminary data.</text>
</comment>
<feature type="domain" description="DUF1540" evidence="1">
    <location>
        <begin position="65"/>
        <end position="103"/>
    </location>
</feature>
<accession>A0A934HYL8</accession>
<evidence type="ECO:0000313" key="2">
    <source>
        <dbReference type="EMBL" id="MBI6872770.1"/>
    </source>
</evidence>
<organism evidence="2 3">
    <name type="scientific">Clostridium aciditolerans</name>
    <dbReference type="NCBI Taxonomy" id="339861"/>
    <lineage>
        <taxon>Bacteria</taxon>
        <taxon>Bacillati</taxon>
        <taxon>Bacillota</taxon>
        <taxon>Clostridia</taxon>
        <taxon>Eubacteriales</taxon>
        <taxon>Clostridiaceae</taxon>
        <taxon>Clostridium</taxon>
    </lineage>
</organism>
<keyword evidence="3" id="KW-1185">Reference proteome</keyword>
<evidence type="ECO:0000313" key="3">
    <source>
        <dbReference type="Proteomes" id="UP000622687"/>
    </source>
</evidence>
<dbReference type="InterPro" id="IPR011437">
    <property type="entry name" value="DUF1540"/>
</dbReference>
<dbReference type="EMBL" id="JAEEGB010000008">
    <property type="protein sequence ID" value="MBI6872770.1"/>
    <property type="molecule type" value="Genomic_DNA"/>
</dbReference>
<protein>
    <submittedName>
        <fullName evidence="2">DUF1540 domain-containing protein</fullName>
    </submittedName>
</protein>
<proteinExistence type="predicted"/>